<dbReference type="EMBL" id="JAIWYP010000011">
    <property type="protein sequence ID" value="KAH3735297.1"/>
    <property type="molecule type" value="Genomic_DNA"/>
</dbReference>
<name>A0A9D4CZE4_DREPO</name>
<proteinExistence type="predicted"/>
<dbReference type="AlphaFoldDB" id="A0A9D4CZE4"/>
<reference evidence="1" key="1">
    <citation type="journal article" date="2019" name="bioRxiv">
        <title>The Genome of the Zebra Mussel, Dreissena polymorpha: A Resource for Invasive Species Research.</title>
        <authorList>
            <person name="McCartney M.A."/>
            <person name="Auch B."/>
            <person name="Kono T."/>
            <person name="Mallez S."/>
            <person name="Zhang Y."/>
            <person name="Obille A."/>
            <person name="Becker A."/>
            <person name="Abrahante J.E."/>
            <person name="Garbe J."/>
            <person name="Badalamenti J.P."/>
            <person name="Herman A."/>
            <person name="Mangelson H."/>
            <person name="Liachko I."/>
            <person name="Sullivan S."/>
            <person name="Sone E.D."/>
            <person name="Koren S."/>
            <person name="Silverstein K.A.T."/>
            <person name="Beckman K.B."/>
            <person name="Gohl D.M."/>
        </authorList>
    </citation>
    <scope>NUCLEOTIDE SEQUENCE</scope>
    <source>
        <strain evidence="1">Duluth1</strain>
        <tissue evidence="1">Whole animal</tissue>
    </source>
</reference>
<sequence length="54" mass="6581">MLSIFHRICLQLHVNSYLELEDKDTYDCISDGGQQLERHFRRFQTIREDHSRVM</sequence>
<protein>
    <submittedName>
        <fullName evidence="1">Uncharacterized protein</fullName>
    </submittedName>
</protein>
<organism evidence="1 2">
    <name type="scientific">Dreissena polymorpha</name>
    <name type="common">Zebra mussel</name>
    <name type="synonym">Mytilus polymorpha</name>
    <dbReference type="NCBI Taxonomy" id="45954"/>
    <lineage>
        <taxon>Eukaryota</taxon>
        <taxon>Metazoa</taxon>
        <taxon>Spiralia</taxon>
        <taxon>Lophotrochozoa</taxon>
        <taxon>Mollusca</taxon>
        <taxon>Bivalvia</taxon>
        <taxon>Autobranchia</taxon>
        <taxon>Heteroconchia</taxon>
        <taxon>Euheterodonta</taxon>
        <taxon>Imparidentia</taxon>
        <taxon>Neoheterodontei</taxon>
        <taxon>Myida</taxon>
        <taxon>Dreissenoidea</taxon>
        <taxon>Dreissenidae</taxon>
        <taxon>Dreissena</taxon>
    </lineage>
</organism>
<reference evidence="1" key="2">
    <citation type="submission" date="2020-11" db="EMBL/GenBank/DDBJ databases">
        <authorList>
            <person name="McCartney M.A."/>
            <person name="Auch B."/>
            <person name="Kono T."/>
            <person name="Mallez S."/>
            <person name="Becker A."/>
            <person name="Gohl D.M."/>
            <person name="Silverstein K.A.T."/>
            <person name="Koren S."/>
            <person name="Bechman K.B."/>
            <person name="Herman A."/>
            <person name="Abrahante J.E."/>
            <person name="Garbe J."/>
        </authorList>
    </citation>
    <scope>NUCLEOTIDE SEQUENCE</scope>
    <source>
        <strain evidence="1">Duluth1</strain>
        <tissue evidence="1">Whole animal</tissue>
    </source>
</reference>
<comment type="caution">
    <text evidence="1">The sequence shown here is derived from an EMBL/GenBank/DDBJ whole genome shotgun (WGS) entry which is preliminary data.</text>
</comment>
<evidence type="ECO:0000313" key="1">
    <source>
        <dbReference type="EMBL" id="KAH3735297.1"/>
    </source>
</evidence>
<evidence type="ECO:0000313" key="2">
    <source>
        <dbReference type="Proteomes" id="UP000828390"/>
    </source>
</evidence>
<accession>A0A9D4CZE4</accession>
<dbReference type="Proteomes" id="UP000828390">
    <property type="component" value="Unassembled WGS sequence"/>
</dbReference>
<gene>
    <name evidence="1" type="ORF">DPMN_041762</name>
</gene>
<keyword evidence="2" id="KW-1185">Reference proteome</keyword>